<dbReference type="EMBL" id="GBXM01062702">
    <property type="protein sequence ID" value="JAH45875.1"/>
    <property type="molecule type" value="Transcribed_RNA"/>
</dbReference>
<evidence type="ECO:0000313" key="1">
    <source>
        <dbReference type="EMBL" id="JAH45875.1"/>
    </source>
</evidence>
<accession>A0A0E9SYZ6</accession>
<protein>
    <submittedName>
        <fullName evidence="1">Uncharacterized protein</fullName>
    </submittedName>
</protein>
<name>A0A0E9SYZ6_ANGAN</name>
<dbReference type="AlphaFoldDB" id="A0A0E9SYZ6"/>
<organism evidence="1">
    <name type="scientific">Anguilla anguilla</name>
    <name type="common">European freshwater eel</name>
    <name type="synonym">Muraena anguilla</name>
    <dbReference type="NCBI Taxonomy" id="7936"/>
    <lineage>
        <taxon>Eukaryota</taxon>
        <taxon>Metazoa</taxon>
        <taxon>Chordata</taxon>
        <taxon>Craniata</taxon>
        <taxon>Vertebrata</taxon>
        <taxon>Euteleostomi</taxon>
        <taxon>Actinopterygii</taxon>
        <taxon>Neopterygii</taxon>
        <taxon>Teleostei</taxon>
        <taxon>Anguilliformes</taxon>
        <taxon>Anguillidae</taxon>
        <taxon>Anguilla</taxon>
    </lineage>
</organism>
<sequence>MYNQTSSWPRIRRNINMLIAHLHKYNT</sequence>
<proteinExistence type="predicted"/>
<reference evidence="1" key="2">
    <citation type="journal article" date="2015" name="Fish Shellfish Immunol.">
        <title>Early steps in the European eel (Anguilla anguilla)-Vibrio vulnificus interaction in the gills: Role of the RtxA13 toxin.</title>
        <authorList>
            <person name="Callol A."/>
            <person name="Pajuelo D."/>
            <person name="Ebbesson L."/>
            <person name="Teles M."/>
            <person name="MacKenzie S."/>
            <person name="Amaro C."/>
        </authorList>
    </citation>
    <scope>NUCLEOTIDE SEQUENCE</scope>
</reference>
<reference evidence="1" key="1">
    <citation type="submission" date="2014-11" db="EMBL/GenBank/DDBJ databases">
        <authorList>
            <person name="Amaro Gonzalez C."/>
        </authorList>
    </citation>
    <scope>NUCLEOTIDE SEQUENCE</scope>
</reference>